<dbReference type="SMART" id="SM00234">
    <property type="entry name" value="START"/>
    <property type="match status" value="1"/>
</dbReference>
<accession>A0A3P6T7K2</accession>
<gene>
    <name evidence="2" type="ORF">NLS_LOCUS4236</name>
</gene>
<dbReference type="InterPro" id="IPR051213">
    <property type="entry name" value="START_lipid_transfer"/>
</dbReference>
<dbReference type="AlphaFoldDB" id="A0A3P6T7K2"/>
<dbReference type="OMA" id="PNYKPWH"/>
<dbReference type="EMBL" id="UYRX01000261">
    <property type="protein sequence ID" value="VDK78833.1"/>
    <property type="molecule type" value="Genomic_DNA"/>
</dbReference>
<dbReference type="Proteomes" id="UP000277928">
    <property type="component" value="Unassembled WGS sequence"/>
</dbReference>
<dbReference type="OrthoDB" id="5403181at2759"/>
<organism evidence="2 3">
    <name type="scientific">Litomosoides sigmodontis</name>
    <name type="common">Filarial nematode worm</name>
    <dbReference type="NCBI Taxonomy" id="42156"/>
    <lineage>
        <taxon>Eukaryota</taxon>
        <taxon>Metazoa</taxon>
        <taxon>Ecdysozoa</taxon>
        <taxon>Nematoda</taxon>
        <taxon>Chromadorea</taxon>
        <taxon>Rhabditida</taxon>
        <taxon>Spirurina</taxon>
        <taxon>Spiruromorpha</taxon>
        <taxon>Filarioidea</taxon>
        <taxon>Onchocercidae</taxon>
        <taxon>Litomosoides</taxon>
    </lineage>
</organism>
<dbReference type="InterPro" id="IPR002913">
    <property type="entry name" value="START_lipid-bd_dom"/>
</dbReference>
<dbReference type="GO" id="GO:0008289">
    <property type="term" value="F:lipid binding"/>
    <property type="evidence" value="ECO:0007669"/>
    <property type="project" value="InterPro"/>
</dbReference>
<sequence>MSKVDDRETSCYPRCGIELNHVKVFDDSDFKYINQLCENHSGWKVAYSKKDVVNVWTKSVPNSNLQMIKAKAVLTGVPASTAYDVLHDPQYRSKWDKYHVATVDVGLINPNNDICYYAVGGIPPLQPRDFVLQRSWLDNGKEKYICGHSVCHKKCPPVKGYIRGIVYLTAYYIRNTDENSCQITYINHSDPGGTDIRFSGKVPTWLTNHLAKVIGPKLIKNLHNACLKYEHWKQNNCPDWKPWNCPEQQINFIRVNLAECQPQKYDTDGVVSQTDDSKVNFDITDTIDVNVDSDED</sequence>
<dbReference type="PANTHER" id="PTHR19308:SF14">
    <property type="entry name" value="START DOMAIN-CONTAINING PROTEIN"/>
    <property type="match status" value="1"/>
</dbReference>
<proteinExistence type="predicted"/>
<protein>
    <recommendedName>
        <fullName evidence="1">START domain-containing protein</fullName>
    </recommendedName>
</protein>
<keyword evidence="3" id="KW-1185">Reference proteome</keyword>
<dbReference type="STRING" id="42156.A0A3P6T7K2"/>
<dbReference type="SUPFAM" id="SSF55961">
    <property type="entry name" value="Bet v1-like"/>
    <property type="match status" value="1"/>
</dbReference>
<reference evidence="2 3" key="1">
    <citation type="submission" date="2018-08" db="EMBL/GenBank/DDBJ databases">
        <authorList>
            <person name="Laetsch R D."/>
            <person name="Stevens L."/>
            <person name="Kumar S."/>
            <person name="Blaxter L. M."/>
        </authorList>
    </citation>
    <scope>NUCLEOTIDE SEQUENCE [LARGE SCALE GENOMIC DNA]</scope>
</reference>
<dbReference type="PANTHER" id="PTHR19308">
    <property type="entry name" value="PHOSPHATIDYLCHOLINE TRANSFER PROTEIN"/>
    <property type="match status" value="1"/>
</dbReference>
<evidence type="ECO:0000313" key="3">
    <source>
        <dbReference type="Proteomes" id="UP000277928"/>
    </source>
</evidence>
<dbReference type="GO" id="GO:0005737">
    <property type="term" value="C:cytoplasm"/>
    <property type="evidence" value="ECO:0007669"/>
    <property type="project" value="UniProtKB-ARBA"/>
</dbReference>
<dbReference type="Gene3D" id="3.30.530.20">
    <property type="match status" value="1"/>
</dbReference>
<name>A0A3P6T7K2_LITSI</name>
<feature type="domain" description="START" evidence="1">
    <location>
        <begin position="39"/>
        <end position="231"/>
    </location>
</feature>
<dbReference type="Pfam" id="PF01852">
    <property type="entry name" value="START"/>
    <property type="match status" value="1"/>
</dbReference>
<dbReference type="PROSITE" id="PS50848">
    <property type="entry name" value="START"/>
    <property type="match status" value="1"/>
</dbReference>
<evidence type="ECO:0000259" key="1">
    <source>
        <dbReference type="PROSITE" id="PS50848"/>
    </source>
</evidence>
<evidence type="ECO:0000313" key="2">
    <source>
        <dbReference type="EMBL" id="VDK78833.1"/>
    </source>
</evidence>
<dbReference type="InterPro" id="IPR023393">
    <property type="entry name" value="START-like_dom_sf"/>
</dbReference>